<dbReference type="Proteomes" id="UP001218362">
    <property type="component" value="Chromosome"/>
</dbReference>
<evidence type="ECO:0000256" key="2">
    <source>
        <dbReference type="ARBA" id="ARBA00004249"/>
    </source>
</evidence>
<keyword evidence="6 13" id="KW-0813">Transport</keyword>
<dbReference type="PANTHER" id="PTHR30558:SF9">
    <property type="entry name" value="BIOPOLYMER TRANSPORT PROTEIN EXBD"/>
    <property type="match status" value="1"/>
</dbReference>
<sequence>MSIKLGSDSDEMDEMSDINITPFIDVMLVLLIIFMIAAPLATVTVPLDLPVSTTETPPEQTEPIFLSLQSDLKLSLGDRQIDRGALGPELERATKGDKQARILLRADKNVPYGDLMGLMDEMRKAGFLKVGLVTDDGTGG</sequence>
<evidence type="ECO:0000256" key="4">
    <source>
        <dbReference type="ARBA" id="ARBA00011471"/>
    </source>
</evidence>
<proteinExistence type="inferred from homology"/>
<evidence type="ECO:0000256" key="13">
    <source>
        <dbReference type="RuleBase" id="RU003879"/>
    </source>
</evidence>
<gene>
    <name evidence="15" type="primary">exbD</name>
    <name evidence="15" type="ORF">P0Y56_08875</name>
</gene>
<evidence type="ECO:0000256" key="8">
    <source>
        <dbReference type="ARBA" id="ARBA00022519"/>
    </source>
</evidence>
<dbReference type="Gene3D" id="3.30.420.270">
    <property type="match status" value="1"/>
</dbReference>
<evidence type="ECO:0000256" key="7">
    <source>
        <dbReference type="ARBA" id="ARBA00022475"/>
    </source>
</evidence>
<dbReference type="GO" id="GO:0022857">
    <property type="term" value="F:transmembrane transporter activity"/>
    <property type="evidence" value="ECO:0007669"/>
    <property type="project" value="InterPro"/>
</dbReference>
<keyword evidence="9 13" id="KW-0812">Transmembrane</keyword>
<dbReference type="InterPro" id="IPR003400">
    <property type="entry name" value="ExbD"/>
</dbReference>
<keyword evidence="11 14" id="KW-1133">Transmembrane helix</keyword>
<evidence type="ECO:0000256" key="14">
    <source>
        <dbReference type="SAM" id="Phobius"/>
    </source>
</evidence>
<evidence type="ECO:0000313" key="16">
    <source>
        <dbReference type="Proteomes" id="UP001218362"/>
    </source>
</evidence>
<comment type="function">
    <text evidence="1">Involved in the TonB-dependent energy-dependent transport of various receptor-bound substrates.</text>
</comment>
<evidence type="ECO:0000256" key="1">
    <source>
        <dbReference type="ARBA" id="ARBA00003540"/>
    </source>
</evidence>
<organism evidence="15 16">
    <name type="scientific">Candidatus Andeanibacterium colombiense</name>
    <dbReference type="NCBI Taxonomy" id="3121345"/>
    <lineage>
        <taxon>Bacteria</taxon>
        <taxon>Pseudomonadati</taxon>
        <taxon>Pseudomonadota</taxon>
        <taxon>Alphaproteobacteria</taxon>
        <taxon>Sphingomonadales</taxon>
        <taxon>Sphingomonadaceae</taxon>
        <taxon>Candidatus Andeanibacterium</taxon>
    </lineage>
</organism>
<evidence type="ECO:0000256" key="12">
    <source>
        <dbReference type="ARBA" id="ARBA00023136"/>
    </source>
</evidence>
<comment type="similarity">
    <text evidence="3 13">Belongs to the ExbD/TolR family.</text>
</comment>
<dbReference type="KEGG" id="acob:P0Y56_08875"/>
<evidence type="ECO:0000313" key="15">
    <source>
        <dbReference type="EMBL" id="WEK45150.1"/>
    </source>
</evidence>
<dbReference type="InterPro" id="IPR014170">
    <property type="entry name" value="TonB_ExbD_1"/>
</dbReference>
<dbReference type="Pfam" id="PF02472">
    <property type="entry name" value="ExbD"/>
    <property type="match status" value="1"/>
</dbReference>
<dbReference type="PANTHER" id="PTHR30558">
    <property type="entry name" value="EXBD MEMBRANE COMPONENT OF PMF-DRIVEN MACROMOLECULE IMPORT SYSTEM"/>
    <property type="match status" value="1"/>
</dbReference>
<evidence type="ECO:0000256" key="11">
    <source>
        <dbReference type="ARBA" id="ARBA00022989"/>
    </source>
</evidence>
<dbReference type="GO" id="GO:0005886">
    <property type="term" value="C:plasma membrane"/>
    <property type="evidence" value="ECO:0007669"/>
    <property type="project" value="UniProtKB-SubCell"/>
</dbReference>
<keyword evidence="8" id="KW-0997">Cell inner membrane</keyword>
<protein>
    <recommendedName>
        <fullName evidence="5">Biopolymer transport protein ExbD</fullName>
    </recommendedName>
</protein>
<dbReference type="GO" id="GO:0015031">
    <property type="term" value="P:protein transport"/>
    <property type="evidence" value="ECO:0007669"/>
    <property type="project" value="UniProtKB-KW"/>
</dbReference>
<comment type="subunit">
    <text evidence="4">The accessory proteins ExbB and ExbD seem to form a complex with TonB.</text>
</comment>
<evidence type="ECO:0000256" key="5">
    <source>
        <dbReference type="ARBA" id="ARBA00022090"/>
    </source>
</evidence>
<reference evidence="15" key="1">
    <citation type="submission" date="2023-03" db="EMBL/GenBank/DDBJ databases">
        <title>Andean soil-derived lignocellulolytic bacterial consortium as a source of novel taxa and putative plastic-active enzymes.</title>
        <authorList>
            <person name="Diaz-Garcia L."/>
            <person name="Chuvochina M."/>
            <person name="Feuerriegel G."/>
            <person name="Bunk B."/>
            <person name="Sproer C."/>
            <person name="Streit W.R."/>
            <person name="Rodriguez L.M."/>
            <person name="Overmann J."/>
            <person name="Jimenez D.J."/>
        </authorList>
    </citation>
    <scope>NUCLEOTIDE SEQUENCE</scope>
    <source>
        <strain evidence="15">MAG 26</strain>
    </source>
</reference>
<feature type="transmembrane region" description="Helical" evidence="14">
    <location>
        <begin position="20"/>
        <end position="41"/>
    </location>
</feature>
<name>A0AAJ5X034_9SPHN</name>
<evidence type="ECO:0000256" key="10">
    <source>
        <dbReference type="ARBA" id="ARBA00022927"/>
    </source>
</evidence>
<evidence type="ECO:0000256" key="6">
    <source>
        <dbReference type="ARBA" id="ARBA00022448"/>
    </source>
</evidence>
<evidence type="ECO:0000256" key="3">
    <source>
        <dbReference type="ARBA" id="ARBA00005811"/>
    </source>
</evidence>
<keyword evidence="7" id="KW-1003">Cell membrane</keyword>
<keyword evidence="10 13" id="KW-0653">Protein transport</keyword>
<evidence type="ECO:0000256" key="9">
    <source>
        <dbReference type="ARBA" id="ARBA00022692"/>
    </source>
</evidence>
<dbReference type="EMBL" id="CP119316">
    <property type="protein sequence ID" value="WEK45150.1"/>
    <property type="molecule type" value="Genomic_DNA"/>
</dbReference>
<dbReference type="AlphaFoldDB" id="A0AAJ5X034"/>
<dbReference type="NCBIfam" id="TIGR02803">
    <property type="entry name" value="ExbD_1"/>
    <property type="match status" value="1"/>
</dbReference>
<accession>A0AAJ5X034</accession>
<comment type="subcellular location">
    <subcellularLocation>
        <location evidence="2">Cell inner membrane</location>
        <topology evidence="2">Single-pass type II membrane protein</topology>
    </subcellularLocation>
    <subcellularLocation>
        <location evidence="13">Cell membrane</location>
        <topology evidence="13">Single-pass type II membrane protein</topology>
    </subcellularLocation>
</comment>
<keyword evidence="12 14" id="KW-0472">Membrane</keyword>